<accession>A0A0Q3QUS9</accession>
<dbReference type="InterPro" id="IPR046348">
    <property type="entry name" value="SIS_dom_sf"/>
</dbReference>
<proteinExistence type="predicted"/>
<dbReference type="PATRIC" id="fig|1637975.4.peg.5089"/>
<evidence type="ECO:0000259" key="1">
    <source>
        <dbReference type="Pfam" id="PF10740"/>
    </source>
</evidence>
<dbReference type="Proteomes" id="UP000050996">
    <property type="component" value="Unassembled WGS sequence"/>
</dbReference>
<evidence type="ECO:0000313" key="3">
    <source>
        <dbReference type="Proteomes" id="UP000050996"/>
    </source>
</evidence>
<reference evidence="2 3" key="1">
    <citation type="submission" date="2015-09" db="EMBL/GenBank/DDBJ databases">
        <title>Genome sequencing project for genomic taxonomy and phylogenomics of Bacillus-like bacteria.</title>
        <authorList>
            <person name="Liu B."/>
            <person name="Wang J."/>
            <person name="Zhu Y."/>
            <person name="Liu G."/>
            <person name="Chen Q."/>
            <person name="Chen Z."/>
            <person name="Lan J."/>
            <person name="Che J."/>
            <person name="Ge C."/>
            <person name="Shi H."/>
            <person name="Pan Z."/>
            <person name="Liu X."/>
        </authorList>
    </citation>
    <scope>NUCLEOTIDE SEQUENCE [LARGE SCALE GENOMIC DNA]</scope>
    <source>
        <strain evidence="2 3">FJAT-18043</strain>
    </source>
</reference>
<dbReference type="Pfam" id="PF10740">
    <property type="entry name" value="DUF2529"/>
    <property type="match status" value="1"/>
</dbReference>
<dbReference type="STRING" id="1637975.AN957_25210"/>
<evidence type="ECO:0000313" key="2">
    <source>
        <dbReference type="EMBL" id="KQL21526.1"/>
    </source>
</evidence>
<sequence>MLKMFSTQLSGLFKRIQDNEELAMEDSARLLAQAVIGSGKLYIFAANEMKAVAYEATESQEPLKKGVIWNTDDNFDDISETDRFLIVSRYSTDEEAVKAGKFLAEKQIPFVAISTVVSEEGENLVNLADVHINLSLTKGLLPDEEGNRFGFPASMAALFVYYGIRFTIEEILAEYE</sequence>
<dbReference type="GO" id="GO:0097367">
    <property type="term" value="F:carbohydrate derivative binding"/>
    <property type="evidence" value="ECO:0007669"/>
    <property type="project" value="InterPro"/>
</dbReference>
<dbReference type="InterPro" id="IPR019676">
    <property type="entry name" value="DUF2529"/>
</dbReference>
<dbReference type="EMBL" id="LJIX01000006">
    <property type="protein sequence ID" value="KQL21526.1"/>
    <property type="molecule type" value="Genomic_DNA"/>
</dbReference>
<comment type="caution">
    <text evidence="2">The sequence shown here is derived from an EMBL/GenBank/DDBJ whole genome shotgun (WGS) entry which is preliminary data.</text>
</comment>
<dbReference type="SUPFAM" id="SSF53697">
    <property type="entry name" value="SIS domain"/>
    <property type="match status" value="1"/>
</dbReference>
<keyword evidence="3" id="KW-1185">Reference proteome</keyword>
<dbReference type="AlphaFoldDB" id="A0A0Q3QUS9"/>
<protein>
    <recommendedName>
        <fullName evidence="1">DUF2529 domain-containing protein</fullName>
    </recommendedName>
</protein>
<organism evidence="2 3">
    <name type="scientific">Cytobacillus solani</name>
    <dbReference type="NCBI Taxonomy" id="1637975"/>
    <lineage>
        <taxon>Bacteria</taxon>
        <taxon>Bacillati</taxon>
        <taxon>Bacillota</taxon>
        <taxon>Bacilli</taxon>
        <taxon>Bacillales</taxon>
        <taxon>Bacillaceae</taxon>
        <taxon>Cytobacillus</taxon>
    </lineage>
</organism>
<gene>
    <name evidence="2" type="ORF">AN957_25210</name>
</gene>
<dbReference type="GO" id="GO:1901135">
    <property type="term" value="P:carbohydrate derivative metabolic process"/>
    <property type="evidence" value="ECO:0007669"/>
    <property type="project" value="InterPro"/>
</dbReference>
<feature type="domain" description="DUF2529" evidence="1">
    <location>
        <begin position="1"/>
        <end position="172"/>
    </location>
</feature>
<dbReference type="RefSeq" id="WP_053478522.1">
    <property type="nucleotide sequence ID" value="NZ_CP041305.1"/>
</dbReference>
<name>A0A0Q3QUS9_9BACI</name>
<dbReference type="Gene3D" id="3.40.50.10490">
    <property type="entry name" value="Glucose-6-phosphate isomerase like protein, domain 1"/>
    <property type="match status" value="1"/>
</dbReference>